<dbReference type="InterPro" id="IPR009071">
    <property type="entry name" value="HMG_box_dom"/>
</dbReference>
<dbReference type="EMBL" id="UYYF01004483">
    <property type="protein sequence ID" value="VDN04621.1"/>
    <property type="molecule type" value="Genomic_DNA"/>
</dbReference>
<keyword evidence="4" id="KW-1185">Reference proteome</keyword>
<reference evidence="3 4" key="2">
    <citation type="submission" date="2018-11" db="EMBL/GenBank/DDBJ databases">
        <authorList>
            <consortium name="Pathogen Informatics"/>
        </authorList>
    </citation>
    <scope>NUCLEOTIDE SEQUENCE [LARGE SCALE GENOMIC DNA]</scope>
</reference>
<organism evidence="5">
    <name type="scientific">Thelazia callipaeda</name>
    <name type="common">Oriental eyeworm</name>
    <name type="synonym">Parasitic nematode</name>
    <dbReference type="NCBI Taxonomy" id="103827"/>
    <lineage>
        <taxon>Eukaryota</taxon>
        <taxon>Metazoa</taxon>
        <taxon>Ecdysozoa</taxon>
        <taxon>Nematoda</taxon>
        <taxon>Chromadorea</taxon>
        <taxon>Rhabditida</taxon>
        <taxon>Spirurina</taxon>
        <taxon>Spiruromorpha</taxon>
        <taxon>Thelazioidea</taxon>
        <taxon>Thelaziidae</taxon>
        <taxon>Thelazia</taxon>
    </lineage>
</organism>
<feature type="DNA-binding region" description="HMG box" evidence="1">
    <location>
        <begin position="3"/>
        <end position="73"/>
    </location>
</feature>
<reference evidence="5" key="1">
    <citation type="submission" date="2017-02" db="UniProtKB">
        <authorList>
            <consortium name="WormBaseParasite"/>
        </authorList>
    </citation>
    <scope>IDENTIFICATION</scope>
</reference>
<accession>A0A0N5D2S5</accession>
<dbReference type="STRING" id="103827.A0A0N5D2S5"/>
<dbReference type="InterPro" id="IPR036910">
    <property type="entry name" value="HMG_box_dom_sf"/>
</dbReference>
<keyword evidence="1" id="KW-0539">Nucleus</keyword>
<dbReference type="GO" id="GO:0005634">
    <property type="term" value="C:nucleus"/>
    <property type="evidence" value="ECO:0007669"/>
    <property type="project" value="UniProtKB-UniRule"/>
</dbReference>
<sequence>MTKKRSSNGFMYFADARRSFYEEENKGVHLTLKKLVERATRDWKIMSEEERLKWRGESRRRRDEYQQKVYQMQSVSIMNKSKTRPLSKLELSLQPKPFSYKLTESKRKSQRQSIYQKLVWREKENMTEVLAKKKFGLLTVRPYCLFESDSSNDEVNCLPAEICIYVMNLSDGIVESERILIHHDCPNNHSLCQIFQISEVSEKPNHVNLHHACLRIASKMKGCLSNLILVPASQYQNMAASLTWIKQKRDMALKRDTTSIRKERLMCMEDMIAVIGRIFEIDVDDSSRWEQSISSNLSFACDQHCTAPNKCAVVIGKSACEHFLNTLRTLTDRNYRIYDEGFTRNDDNTKHHIRQITRTNRMNPFQMPLCHEPMNVATEECSKNSDSFSAIRTCTRTFTSSIN</sequence>
<dbReference type="WBParaSite" id="TCLT_0000719801-mRNA-1">
    <property type="protein sequence ID" value="TCLT_0000719801-mRNA-1"/>
    <property type="gene ID" value="TCLT_0000719801"/>
</dbReference>
<dbReference type="PROSITE" id="PS50118">
    <property type="entry name" value="HMG_BOX_2"/>
    <property type="match status" value="1"/>
</dbReference>
<evidence type="ECO:0000313" key="3">
    <source>
        <dbReference type="EMBL" id="VDN04621.1"/>
    </source>
</evidence>
<gene>
    <name evidence="3" type="ORF">TCLT_LOCUS7187</name>
</gene>
<dbReference type="SUPFAM" id="SSF47095">
    <property type="entry name" value="HMG-box"/>
    <property type="match status" value="1"/>
</dbReference>
<proteinExistence type="predicted"/>
<protein>
    <submittedName>
        <fullName evidence="5">HMG box domain-containing protein</fullName>
    </submittedName>
</protein>
<dbReference type="SMART" id="SM00398">
    <property type="entry name" value="HMG"/>
    <property type="match status" value="1"/>
</dbReference>
<dbReference type="OMA" id="ICMEDMI"/>
<keyword evidence="1" id="KW-0238">DNA-binding</keyword>
<evidence type="ECO:0000259" key="2">
    <source>
        <dbReference type="PROSITE" id="PS50118"/>
    </source>
</evidence>
<evidence type="ECO:0000313" key="5">
    <source>
        <dbReference type="WBParaSite" id="TCLT_0000719801-mRNA-1"/>
    </source>
</evidence>
<evidence type="ECO:0000256" key="1">
    <source>
        <dbReference type="PROSITE-ProRule" id="PRU00267"/>
    </source>
</evidence>
<dbReference type="AlphaFoldDB" id="A0A0N5D2S5"/>
<evidence type="ECO:0000313" key="4">
    <source>
        <dbReference type="Proteomes" id="UP000276776"/>
    </source>
</evidence>
<dbReference type="OrthoDB" id="5791983at2759"/>
<dbReference type="Gene3D" id="1.10.30.10">
    <property type="entry name" value="High mobility group box domain"/>
    <property type="match status" value="1"/>
</dbReference>
<dbReference type="Proteomes" id="UP000276776">
    <property type="component" value="Unassembled WGS sequence"/>
</dbReference>
<feature type="domain" description="HMG box" evidence="2">
    <location>
        <begin position="3"/>
        <end position="73"/>
    </location>
</feature>
<dbReference type="GO" id="GO:0003677">
    <property type="term" value="F:DNA binding"/>
    <property type="evidence" value="ECO:0007669"/>
    <property type="project" value="UniProtKB-UniRule"/>
</dbReference>
<name>A0A0N5D2S5_THECL</name>